<dbReference type="GeneID" id="65130485"/>
<reference evidence="1 2" key="1">
    <citation type="submission" date="2020-07" db="EMBL/GenBank/DDBJ databases">
        <title>Taxonomic proposal: Crassvirales, a new order of highly abundant and diverse bacterial viruses.</title>
        <authorList>
            <person name="Shkoporov A.N."/>
            <person name="Stockdale S.R."/>
            <person name="Guerin E."/>
            <person name="Ross R.P."/>
            <person name="Hill C."/>
        </authorList>
    </citation>
    <scope>NUCLEOTIDE SEQUENCE [LARGE SCALE GENOMIC DNA]</scope>
</reference>
<evidence type="ECO:0000313" key="2">
    <source>
        <dbReference type="Proteomes" id="UP000593898"/>
    </source>
</evidence>
<dbReference type="EMBL" id="MT774394">
    <property type="protein sequence ID" value="QOR59869.1"/>
    <property type="molecule type" value="Genomic_DNA"/>
</dbReference>
<dbReference type="KEGG" id="vg:65130485"/>
<keyword evidence="2" id="KW-1185">Reference proteome</keyword>
<dbReference type="RefSeq" id="YP_010112027.1">
    <property type="nucleotide sequence ID" value="NC_055887.1"/>
</dbReference>
<evidence type="ECO:0000313" key="1">
    <source>
        <dbReference type="EMBL" id="QOR59869.1"/>
    </source>
</evidence>
<proteinExistence type="predicted"/>
<protein>
    <submittedName>
        <fullName evidence="1">Uncharacterized protein</fullName>
    </submittedName>
</protein>
<dbReference type="Proteomes" id="UP000593898">
    <property type="component" value="Segment"/>
</dbReference>
<accession>A0A7M1S1W5</accession>
<sequence>MKILGEKSLTIKDKIIKFFTINPHDNNTIKDLTKIKCEVYNINCCFKNNYFYLCENKWISSRKIIDTLSQINQYCKDIKPYVQISCTSENPDTIANFIEQKAKWSNSFKKIIIL</sequence>
<name>A0A7M1S1W5_9CAUD</name>
<organism evidence="1 2">
    <name type="scientific">uncultured phage cr271_1</name>
    <dbReference type="NCBI Taxonomy" id="2772078"/>
    <lineage>
        <taxon>Viruses</taxon>
        <taxon>Duplodnaviria</taxon>
        <taxon>Heunggongvirae</taxon>
        <taxon>Uroviricota</taxon>
        <taxon>Caudoviricetes</taxon>
        <taxon>Crassvirales</taxon>
        <taxon>Intestiviridae</taxon>
        <taxon>Obtuvirinae</taxon>
        <taxon>Hacihdavirus</taxon>
        <taxon>Hacihdavirus animalis</taxon>
    </lineage>
</organism>